<sequence length="84" mass="9902">MKLRRKATTAQREAANQRERRRMANLNIAFNALRLHIPTFVYERLAIDYIRFMKYELLQSPLDILYAAYGNAAQEIALKWSTIV</sequence>
<dbReference type="SMART" id="SM00353">
    <property type="entry name" value="HLH"/>
    <property type="match status" value="1"/>
</dbReference>
<dbReference type="Gene3D" id="4.10.280.10">
    <property type="entry name" value="Helix-loop-helix DNA-binding domain"/>
    <property type="match status" value="1"/>
</dbReference>
<dbReference type="InterPro" id="IPR050283">
    <property type="entry name" value="E-box_TF_Regulators"/>
</dbReference>
<dbReference type="AlphaFoldDB" id="A0A914ZY03"/>
<evidence type="ECO:0000313" key="2">
    <source>
        <dbReference type="Proteomes" id="UP000887569"/>
    </source>
</evidence>
<feature type="domain" description="BHLH" evidence="1">
    <location>
        <begin position="10"/>
        <end position="68"/>
    </location>
</feature>
<dbReference type="PANTHER" id="PTHR23349">
    <property type="entry name" value="BASIC HELIX-LOOP-HELIX TRANSCRIPTION FACTOR, TWIST"/>
    <property type="match status" value="1"/>
</dbReference>
<dbReference type="SUPFAM" id="SSF47459">
    <property type="entry name" value="HLH, helix-loop-helix DNA-binding domain"/>
    <property type="match status" value="1"/>
</dbReference>
<dbReference type="InterPro" id="IPR011598">
    <property type="entry name" value="bHLH_dom"/>
</dbReference>
<evidence type="ECO:0000313" key="3">
    <source>
        <dbReference type="WBParaSite" id="PgB18_g025_t01"/>
    </source>
</evidence>
<dbReference type="GO" id="GO:0046983">
    <property type="term" value="F:protein dimerization activity"/>
    <property type="evidence" value="ECO:0007669"/>
    <property type="project" value="InterPro"/>
</dbReference>
<dbReference type="GO" id="GO:0000981">
    <property type="term" value="F:DNA-binding transcription factor activity, RNA polymerase II-specific"/>
    <property type="evidence" value="ECO:0007669"/>
    <property type="project" value="TreeGrafter"/>
</dbReference>
<accession>A0A914ZY03</accession>
<name>A0A914ZY03_PARUN</name>
<dbReference type="GO" id="GO:0032502">
    <property type="term" value="P:developmental process"/>
    <property type="evidence" value="ECO:0007669"/>
    <property type="project" value="TreeGrafter"/>
</dbReference>
<dbReference type="WBParaSite" id="PgB18_g025_t01">
    <property type="protein sequence ID" value="PgB18_g025_t01"/>
    <property type="gene ID" value="PgB18_g025"/>
</dbReference>
<keyword evidence="2" id="KW-1185">Reference proteome</keyword>
<dbReference type="Proteomes" id="UP000887569">
    <property type="component" value="Unplaced"/>
</dbReference>
<reference evidence="3" key="1">
    <citation type="submission" date="2022-11" db="UniProtKB">
        <authorList>
            <consortium name="WormBaseParasite"/>
        </authorList>
    </citation>
    <scope>IDENTIFICATION</scope>
</reference>
<dbReference type="PROSITE" id="PS50888">
    <property type="entry name" value="BHLH"/>
    <property type="match status" value="1"/>
</dbReference>
<dbReference type="InterPro" id="IPR036638">
    <property type="entry name" value="HLH_DNA-bd_sf"/>
</dbReference>
<dbReference type="PANTHER" id="PTHR23349:SF68">
    <property type="entry name" value="FI14601P"/>
    <property type="match status" value="1"/>
</dbReference>
<dbReference type="GO" id="GO:0000977">
    <property type="term" value="F:RNA polymerase II transcription regulatory region sequence-specific DNA binding"/>
    <property type="evidence" value="ECO:0007669"/>
    <property type="project" value="TreeGrafter"/>
</dbReference>
<organism evidence="2 3">
    <name type="scientific">Parascaris univalens</name>
    <name type="common">Nematode worm</name>
    <dbReference type="NCBI Taxonomy" id="6257"/>
    <lineage>
        <taxon>Eukaryota</taxon>
        <taxon>Metazoa</taxon>
        <taxon>Ecdysozoa</taxon>
        <taxon>Nematoda</taxon>
        <taxon>Chromadorea</taxon>
        <taxon>Rhabditida</taxon>
        <taxon>Spirurina</taxon>
        <taxon>Ascaridomorpha</taxon>
        <taxon>Ascaridoidea</taxon>
        <taxon>Ascarididae</taxon>
        <taxon>Parascaris</taxon>
    </lineage>
</organism>
<evidence type="ECO:0000259" key="1">
    <source>
        <dbReference type="PROSITE" id="PS50888"/>
    </source>
</evidence>
<dbReference type="Pfam" id="PF00010">
    <property type="entry name" value="HLH"/>
    <property type="match status" value="1"/>
</dbReference>
<protein>
    <submittedName>
        <fullName evidence="3">BHLH domain-containing protein</fullName>
    </submittedName>
</protein>
<proteinExistence type="predicted"/>